<reference evidence="11" key="2">
    <citation type="submission" date="2021-04" db="EMBL/GenBank/DDBJ databases">
        <authorList>
            <person name="Gilroy R."/>
        </authorList>
    </citation>
    <scope>NUCLEOTIDE SEQUENCE</scope>
    <source>
        <strain evidence="11">ChiSxjej1B13-11774</strain>
    </source>
</reference>
<proteinExistence type="inferred from homology"/>
<dbReference type="PANTHER" id="PTHR43463:SF1">
    <property type="entry name" value="NICOTINATE-NUCLEOTIDE--DIMETHYLBENZIMIDAZOLE PHOSPHORIBOSYLTRANSFERASE"/>
    <property type="match status" value="1"/>
</dbReference>
<dbReference type="InterPro" id="IPR023195">
    <property type="entry name" value="Nict_dMeBzImd_PRibTrfase_N"/>
</dbReference>
<dbReference type="EC" id="2.4.2.21" evidence="4 10"/>
<keyword evidence="6" id="KW-0169">Cobalamin biosynthesis</keyword>
<dbReference type="InterPro" id="IPR036087">
    <property type="entry name" value="Nict_dMeBzImd_PRibTrfase_sf"/>
</dbReference>
<dbReference type="GO" id="GO:0008939">
    <property type="term" value="F:nicotinate-nucleotide-dimethylbenzimidazole phosphoribosyltransferase activity"/>
    <property type="evidence" value="ECO:0007669"/>
    <property type="project" value="UniProtKB-UniRule"/>
</dbReference>
<dbReference type="Gene3D" id="1.10.1610.10">
    <property type="match status" value="1"/>
</dbReference>
<keyword evidence="7 11" id="KW-0328">Glycosyltransferase</keyword>
<name>A0A9D2EP87_9FIRM</name>
<comment type="catalytic activity">
    <reaction evidence="9">
        <text>5,6-dimethylbenzimidazole + nicotinate beta-D-ribonucleotide = alpha-ribazole 5'-phosphate + nicotinate + H(+)</text>
        <dbReference type="Rhea" id="RHEA:11196"/>
        <dbReference type="ChEBI" id="CHEBI:15378"/>
        <dbReference type="ChEBI" id="CHEBI:15890"/>
        <dbReference type="ChEBI" id="CHEBI:32544"/>
        <dbReference type="ChEBI" id="CHEBI:57502"/>
        <dbReference type="ChEBI" id="CHEBI:57918"/>
        <dbReference type="EC" id="2.4.2.21"/>
    </reaction>
</comment>
<dbReference type="GO" id="GO:0009236">
    <property type="term" value="P:cobalamin biosynthetic process"/>
    <property type="evidence" value="ECO:0007669"/>
    <property type="project" value="UniProtKB-UniRule"/>
</dbReference>
<evidence type="ECO:0000313" key="12">
    <source>
        <dbReference type="Proteomes" id="UP000824048"/>
    </source>
</evidence>
<comment type="similarity">
    <text evidence="3">Belongs to the CobT family.</text>
</comment>
<dbReference type="InterPro" id="IPR017846">
    <property type="entry name" value="Nict_dMeBzImd_PRibTrfase_bact"/>
</dbReference>
<dbReference type="Proteomes" id="UP000824048">
    <property type="component" value="Unassembled WGS sequence"/>
</dbReference>
<sequence>MSDQEELNTLLRNIAEPDEAARTAAQKQWASCAKPLGSLGLLEDSLTEMAALTGSAQLELKPRTVLVFCADNGVVAQGVSQSGSEVTGIVARALAAGQSNVCRMAALASCKVLPVDMGIRDFAGEAGIFSCRIGNGTADMTQGPAMTRAQAARAILGGIDLVRRQKQEGTRLLATGEMGIGNTTTATAVTCALLGRSPAELTGRGAGLSDAGLARKRQAIETALAVNAPDAADPVDVLSKVGGFDIAGLCGVFLGGALYRVPVLVDGAISAAAALCAVRMCPGAAMAVFATHQSAEPAGKLLLQALKKQPLITAGMRLGEGTGAVAAMPLLDMALAIYQGSTFSDYGMQPYTPQGGL</sequence>
<dbReference type="CDD" id="cd02439">
    <property type="entry name" value="DMB-PRT_CobT"/>
    <property type="match status" value="1"/>
</dbReference>
<dbReference type="NCBIfam" id="NF000996">
    <property type="entry name" value="PRK00105.1"/>
    <property type="match status" value="1"/>
</dbReference>
<evidence type="ECO:0000256" key="2">
    <source>
        <dbReference type="ARBA" id="ARBA00005049"/>
    </source>
</evidence>
<comment type="function">
    <text evidence="1">Catalyzes the synthesis of alpha-ribazole-5'-phosphate from nicotinate mononucleotide (NAMN) and 5,6-dimethylbenzimidazole (DMB).</text>
</comment>
<evidence type="ECO:0000256" key="9">
    <source>
        <dbReference type="ARBA" id="ARBA00047340"/>
    </source>
</evidence>
<organism evidence="11 12">
    <name type="scientific">Candidatus Gemmiger excrementigallinarum</name>
    <dbReference type="NCBI Taxonomy" id="2838609"/>
    <lineage>
        <taxon>Bacteria</taxon>
        <taxon>Bacillati</taxon>
        <taxon>Bacillota</taxon>
        <taxon>Clostridia</taxon>
        <taxon>Eubacteriales</taxon>
        <taxon>Gemmiger</taxon>
    </lineage>
</organism>
<dbReference type="NCBIfam" id="TIGR03160">
    <property type="entry name" value="cobT_DBIPRT"/>
    <property type="match status" value="1"/>
</dbReference>
<keyword evidence="8 11" id="KW-0808">Transferase</keyword>
<dbReference type="AlphaFoldDB" id="A0A9D2EP87"/>
<evidence type="ECO:0000256" key="5">
    <source>
        <dbReference type="ARBA" id="ARBA00015486"/>
    </source>
</evidence>
<evidence type="ECO:0000256" key="7">
    <source>
        <dbReference type="ARBA" id="ARBA00022676"/>
    </source>
</evidence>
<dbReference type="SUPFAM" id="SSF52733">
    <property type="entry name" value="Nicotinate mononucleotide:5,6-dimethylbenzimidazole phosphoribosyltransferase (CobT)"/>
    <property type="match status" value="1"/>
</dbReference>
<evidence type="ECO:0000256" key="10">
    <source>
        <dbReference type="NCBIfam" id="TIGR03160"/>
    </source>
</evidence>
<comment type="pathway">
    <text evidence="2">Nucleoside biosynthesis; alpha-ribazole biosynthesis; alpha-ribazole from 5,6-dimethylbenzimidazole: step 1/2.</text>
</comment>
<evidence type="ECO:0000256" key="8">
    <source>
        <dbReference type="ARBA" id="ARBA00022679"/>
    </source>
</evidence>
<evidence type="ECO:0000256" key="1">
    <source>
        <dbReference type="ARBA" id="ARBA00002197"/>
    </source>
</evidence>
<protein>
    <recommendedName>
        <fullName evidence="5 10">Nicotinate-nucleotide--dimethylbenzimidazole phosphoribosyltransferase</fullName>
        <ecNumber evidence="4 10">2.4.2.21</ecNumber>
    </recommendedName>
</protein>
<dbReference type="Gene3D" id="3.40.50.10210">
    <property type="match status" value="1"/>
</dbReference>
<evidence type="ECO:0000256" key="3">
    <source>
        <dbReference type="ARBA" id="ARBA00007110"/>
    </source>
</evidence>
<dbReference type="InterPro" id="IPR003200">
    <property type="entry name" value="Nict_dMeBzImd_PRibTrfase"/>
</dbReference>
<evidence type="ECO:0000256" key="6">
    <source>
        <dbReference type="ARBA" id="ARBA00022573"/>
    </source>
</evidence>
<dbReference type="EMBL" id="DXBP01000003">
    <property type="protein sequence ID" value="HIZ41097.1"/>
    <property type="molecule type" value="Genomic_DNA"/>
</dbReference>
<gene>
    <name evidence="11" type="primary">cobT</name>
    <name evidence="11" type="ORF">H9811_00890</name>
</gene>
<dbReference type="PANTHER" id="PTHR43463">
    <property type="entry name" value="NICOTINATE-NUCLEOTIDE--DIMETHYLBENZIMIDAZOLE PHOSPHORIBOSYLTRANSFERASE"/>
    <property type="match status" value="1"/>
</dbReference>
<evidence type="ECO:0000313" key="11">
    <source>
        <dbReference type="EMBL" id="HIZ41097.1"/>
    </source>
</evidence>
<dbReference type="FunFam" id="3.40.50.10210:FF:000001">
    <property type="entry name" value="Nicotinate-nucleotide--dimethylbenzimidazole phosphoribosyltransferase"/>
    <property type="match status" value="1"/>
</dbReference>
<accession>A0A9D2EP87</accession>
<reference evidence="11" key="1">
    <citation type="journal article" date="2021" name="PeerJ">
        <title>Extensive microbial diversity within the chicken gut microbiome revealed by metagenomics and culture.</title>
        <authorList>
            <person name="Gilroy R."/>
            <person name="Ravi A."/>
            <person name="Getino M."/>
            <person name="Pursley I."/>
            <person name="Horton D.L."/>
            <person name="Alikhan N.F."/>
            <person name="Baker D."/>
            <person name="Gharbi K."/>
            <person name="Hall N."/>
            <person name="Watson M."/>
            <person name="Adriaenssens E.M."/>
            <person name="Foster-Nyarko E."/>
            <person name="Jarju S."/>
            <person name="Secka A."/>
            <person name="Antonio M."/>
            <person name="Oren A."/>
            <person name="Chaudhuri R.R."/>
            <person name="La Ragione R."/>
            <person name="Hildebrand F."/>
            <person name="Pallen M.J."/>
        </authorList>
    </citation>
    <scope>NUCLEOTIDE SEQUENCE</scope>
    <source>
        <strain evidence="11">ChiSxjej1B13-11774</strain>
    </source>
</reference>
<dbReference type="Pfam" id="PF02277">
    <property type="entry name" value="DBI_PRT"/>
    <property type="match status" value="1"/>
</dbReference>
<evidence type="ECO:0000256" key="4">
    <source>
        <dbReference type="ARBA" id="ARBA00011991"/>
    </source>
</evidence>
<comment type="caution">
    <text evidence="11">The sequence shown here is derived from an EMBL/GenBank/DDBJ whole genome shotgun (WGS) entry which is preliminary data.</text>
</comment>